<gene>
    <name evidence="5" type="ORF">MELIAE_LOCUS9166</name>
</gene>
<dbReference type="OrthoDB" id="6607069at2759"/>
<dbReference type="Gene3D" id="2.20.25.240">
    <property type="match status" value="1"/>
</dbReference>
<evidence type="ECO:0000256" key="1">
    <source>
        <dbReference type="ARBA" id="ARBA00022723"/>
    </source>
</evidence>
<keyword evidence="3" id="KW-0862">Zinc</keyword>
<protein>
    <recommendedName>
        <fullName evidence="4">FLYWCH-type domain-containing protein</fullName>
    </recommendedName>
</protein>
<organism evidence="5 6">
    <name type="scientific">Brassicogethes aeneus</name>
    <name type="common">Rape pollen beetle</name>
    <name type="synonym">Meligethes aeneus</name>
    <dbReference type="NCBI Taxonomy" id="1431903"/>
    <lineage>
        <taxon>Eukaryota</taxon>
        <taxon>Metazoa</taxon>
        <taxon>Ecdysozoa</taxon>
        <taxon>Arthropoda</taxon>
        <taxon>Hexapoda</taxon>
        <taxon>Insecta</taxon>
        <taxon>Pterygota</taxon>
        <taxon>Neoptera</taxon>
        <taxon>Endopterygota</taxon>
        <taxon>Coleoptera</taxon>
        <taxon>Polyphaga</taxon>
        <taxon>Cucujiformia</taxon>
        <taxon>Nitidulidae</taxon>
        <taxon>Meligethinae</taxon>
        <taxon>Brassicogethes</taxon>
    </lineage>
</organism>
<evidence type="ECO:0000256" key="2">
    <source>
        <dbReference type="ARBA" id="ARBA00022771"/>
    </source>
</evidence>
<dbReference type="GO" id="GO:0008270">
    <property type="term" value="F:zinc ion binding"/>
    <property type="evidence" value="ECO:0007669"/>
    <property type="project" value="UniProtKB-KW"/>
</dbReference>
<evidence type="ECO:0000256" key="3">
    <source>
        <dbReference type="ARBA" id="ARBA00022833"/>
    </source>
</evidence>
<keyword evidence="6" id="KW-1185">Reference proteome</keyword>
<proteinExistence type="predicted"/>
<sequence length="114" mass="13161">METMLSERGKKLIVIQKYKFRKHRETALGVFYRCTVRTCSASISVDKTEEVLLQVNGQHNHPSIENLQVKKLQNAIKRKVTEDISLRPSKIINMGINEAPNVLNMFHISLKRKT</sequence>
<reference evidence="5" key="1">
    <citation type="submission" date="2021-12" db="EMBL/GenBank/DDBJ databases">
        <authorList>
            <person name="King R."/>
        </authorList>
    </citation>
    <scope>NUCLEOTIDE SEQUENCE</scope>
</reference>
<dbReference type="InterPro" id="IPR007588">
    <property type="entry name" value="Znf_FLYWCH"/>
</dbReference>
<accession>A0A9P0BAU2</accession>
<dbReference type="Proteomes" id="UP001154078">
    <property type="component" value="Chromosome 6"/>
</dbReference>
<evidence type="ECO:0000259" key="4">
    <source>
        <dbReference type="Pfam" id="PF04500"/>
    </source>
</evidence>
<dbReference type="EMBL" id="OV121137">
    <property type="protein sequence ID" value="CAH0558963.1"/>
    <property type="molecule type" value="Genomic_DNA"/>
</dbReference>
<keyword evidence="1" id="KW-0479">Metal-binding</keyword>
<dbReference type="Pfam" id="PF04500">
    <property type="entry name" value="FLYWCH"/>
    <property type="match status" value="1"/>
</dbReference>
<keyword evidence="2" id="KW-0863">Zinc-finger</keyword>
<name>A0A9P0BAU2_BRAAE</name>
<evidence type="ECO:0000313" key="6">
    <source>
        <dbReference type="Proteomes" id="UP001154078"/>
    </source>
</evidence>
<evidence type="ECO:0000313" key="5">
    <source>
        <dbReference type="EMBL" id="CAH0558963.1"/>
    </source>
</evidence>
<feature type="domain" description="FLYWCH-type" evidence="4">
    <location>
        <begin position="6"/>
        <end position="61"/>
    </location>
</feature>
<dbReference type="AlphaFoldDB" id="A0A9P0BAU2"/>